<evidence type="ECO:0000256" key="2">
    <source>
        <dbReference type="ARBA" id="ARBA00023014"/>
    </source>
</evidence>
<dbReference type="GO" id="GO:0051537">
    <property type="term" value="F:2 iron, 2 sulfur cluster binding"/>
    <property type="evidence" value="ECO:0007669"/>
    <property type="project" value="UniProtKB-KW"/>
</dbReference>
<sequence length="277" mass="29409">MFLLSFLAATARPPRSVTQYALEDVARRLKLEVYDLDEGIFGFNSQDATYGIEVVRATIRSQPSLGLELTEVAAGVDGRGLVLVSGVTGNAATEGSLRVGDTLTVVLGSSRVERTTALDYDNTVAAIQRAVAGSETLTIEANRLVERAKVKVEFEGPGGRGQIDALAGENLRKLLMRAGAKVYDPRTRRFDQPFATGDCAGEGICGTCLISVQAGADSLSPKDPTETLITKGRPGSWRAACRCVVGADNTPASLRVKLTPQSQFADEIAPRVKPISP</sequence>
<evidence type="ECO:0000313" key="5">
    <source>
        <dbReference type="Proteomes" id="UP001230188"/>
    </source>
</evidence>
<evidence type="ECO:0000256" key="1">
    <source>
        <dbReference type="ARBA" id="ARBA00022714"/>
    </source>
</evidence>
<dbReference type="InterPro" id="IPR012675">
    <property type="entry name" value="Beta-grasp_dom_sf"/>
</dbReference>
<keyword evidence="5" id="KW-1185">Reference proteome</keyword>
<evidence type="ECO:0000313" key="4">
    <source>
        <dbReference type="EMBL" id="KAJ8599248.1"/>
    </source>
</evidence>
<feature type="domain" description="PDZ" evidence="3">
    <location>
        <begin position="51"/>
        <end position="130"/>
    </location>
</feature>
<organism evidence="4 5">
    <name type="scientific">Chrysophaeum taylorii</name>
    <dbReference type="NCBI Taxonomy" id="2483200"/>
    <lineage>
        <taxon>Eukaryota</taxon>
        <taxon>Sar</taxon>
        <taxon>Stramenopiles</taxon>
        <taxon>Ochrophyta</taxon>
        <taxon>Pelagophyceae</taxon>
        <taxon>Pelagomonadales</taxon>
        <taxon>Pelagomonadaceae</taxon>
        <taxon>Chrysophaeum</taxon>
    </lineage>
</organism>
<keyword evidence="1" id="KW-0479">Metal-binding</keyword>
<evidence type="ECO:0000259" key="3">
    <source>
        <dbReference type="PROSITE" id="PS50106"/>
    </source>
</evidence>
<accession>A0AAD7XH82</accession>
<gene>
    <name evidence="4" type="ORF">CTAYLR_006227</name>
</gene>
<dbReference type="AlphaFoldDB" id="A0AAD7XH82"/>
<dbReference type="InterPro" id="IPR001478">
    <property type="entry name" value="PDZ"/>
</dbReference>
<keyword evidence="1" id="KW-0001">2Fe-2S</keyword>
<dbReference type="CDD" id="cd00207">
    <property type="entry name" value="fer2"/>
    <property type="match status" value="1"/>
</dbReference>
<proteinExistence type="predicted"/>
<name>A0AAD7XH82_9STRA</name>
<protein>
    <recommendedName>
        <fullName evidence="3">PDZ domain-containing protein</fullName>
    </recommendedName>
</protein>
<reference evidence="4" key="1">
    <citation type="submission" date="2023-01" db="EMBL/GenBank/DDBJ databases">
        <title>Metagenome sequencing of chrysophaentin producing Chrysophaeum taylorii.</title>
        <authorList>
            <person name="Davison J."/>
            <person name="Bewley C."/>
        </authorList>
    </citation>
    <scope>NUCLEOTIDE SEQUENCE</scope>
    <source>
        <strain evidence="4">NIES-1699</strain>
    </source>
</reference>
<comment type="caution">
    <text evidence="4">The sequence shown here is derived from an EMBL/GenBank/DDBJ whole genome shotgun (WGS) entry which is preliminary data.</text>
</comment>
<dbReference type="SUPFAM" id="SSF54292">
    <property type="entry name" value="2Fe-2S ferredoxin-like"/>
    <property type="match status" value="1"/>
</dbReference>
<dbReference type="EMBL" id="JAQMWT010000575">
    <property type="protein sequence ID" value="KAJ8599248.1"/>
    <property type="molecule type" value="Genomic_DNA"/>
</dbReference>
<dbReference type="InterPro" id="IPR036010">
    <property type="entry name" value="2Fe-2S_ferredoxin-like_sf"/>
</dbReference>
<dbReference type="PROSITE" id="PS50106">
    <property type="entry name" value="PDZ"/>
    <property type="match status" value="1"/>
</dbReference>
<keyword evidence="2" id="KW-0411">Iron-sulfur</keyword>
<keyword evidence="1" id="KW-0408">Iron</keyword>
<dbReference type="Gene3D" id="3.10.20.30">
    <property type="match status" value="1"/>
</dbReference>
<dbReference type="Proteomes" id="UP001230188">
    <property type="component" value="Unassembled WGS sequence"/>
</dbReference>
<dbReference type="InterPro" id="IPR001041">
    <property type="entry name" value="2Fe-2S_ferredoxin-type"/>
</dbReference>